<gene>
    <name evidence="2" type="ORF">AMTR_s00038p00118510</name>
</gene>
<dbReference type="AlphaFoldDB" id="U5D2K4"/>
<name>U5D2K4_AMBTC</name>
<protein>
    <submittedName>
        <fullName evidence="2">Uncharacterized protein</fullName>
    </submittedName>
</protein>
<proteinExistence type="predicted"/>
<sequence length="194" mass="21880">MWVRFLSNHLEIQYQSYSRLKHPKPLNKLVSIDTPISTGKVIDRLKCPRQTTWVFLNHSCHQYIFSVNLTSTKPSLLKWDQRRQEAKQGEADPERPDYEAFKRKGSDVTSTCTKALPKLRQQGTKTTEVIAWGTQNTRDLEPFPLASVPFLLAPGLGPPHLQALVGSSFQDQNRIKMHGGRANAANAISNSVKS</sequence>
<dbReference type="HOGENOM" id="CLU_121131_0_0_1"/>
<dbReference type="EMBL" id="KI392532">
    <property type="protein sequence ID" value="ERN14563.1"/>
    <property type="molecule type" value="Genomic_DNA"/>
</dbReference>
<accession>U5D2K4</accession>
<evidence type="ECO:0000256" key="1">
    <source>
        <dbReference type="SAM" id="MobiDB-lite"/>
    </source>
</evidence>
<dbReference type="Proteomes" id="UP000017836">
    <property type="component" value="Unassembled WGS sequence"/>
</dbReference>
<keyword evidence="3" id="KW-1185">Reference proteome</keyword>
<evidence type="ECO:0000313" key="2">
    <source>
        <dbReference type="EMBL" id="ERN14563.1"/>
    </source>
</evidence>
<organism evidence="2 3">
    <name type="scientific">Amborella trichopoda</name>
    <dbReference type="NCBI Taxonomy" id="13333"/>
    <lineage>
        <taxon>Eukaryota</taxon>
        <taxon>Viridiplantae</taxon>
        <taxon>Streptophyta</taxon>
        <taxon>Embryophyta</taxon>
        <taxon>Tracheophyta</taxon>
        <taxon>Spermatophyta</taxon>
        <taxon>Magnoliopsida</taxon>
        <taxon>Amborellales</taxon>
        <taxon>Amborellaceae</taxon>
        <taxon>Amborella</taxon>
    </lineage>
</organism>
<feature type="region of interest" description="Disordered" evidence="1">
    <location>
        <begin position="82"/>
        <end position="104"/>
    </location>
</feature>
<evidence type="ECO:0000313" key="3">
    <source>
        <dbReference type="Proteomes" id="UP000017836"/>
    </source>
</evidence>
<dbReference type="Gramene" id="ERN14563">
    <property type="protein sequence ID" value="ERN14563"/>
    <property type="gene ID" value="AMTR_s00038p00118510"/>
</dbReference>
<reference evidence="3" key="1">
    <citation type="journal article" date="2013" name="Science">
        <title>The Amborella genome and the evolution of flowering plants.</title>
        <authorList>
            <consortium name="Amborella Genome Project"/>
        </authorList>
    </citation>
    <scope>NUCLEOTIDE SEQUENCE [LARGE SCALE GENOMIC DNA]</scope>
</reference>